<dbReference type="AlphaFoldDB" id="A6UX47"/>
<protein>
    <submittedName>
        <fullName evidence="4">Peptidase U62 modulator of DNA gyrase</fullName>
    </submittedName>
</protein>
<accession>A6UX47</accession>
<dbReference type="Pfam" id="PF19289">
    <property type="entry name" value="PmbA_TldD_3rd"/>
    <property type="match status" value="1"/>
</dbReference>
<dbReference type="GO" id="GO:0005829">
    <property type="term" value="C:cytosol"/>
    <property type="evidence" value="ECO:0007669"/>
    <property type="project" value="TreeGrafter"/>
</dbReference>
<feature type="domain" description="Metalloprotease TldD/E N-terminal" evidence="1">
    <location>
        <begin position="19"/>
        <end position="77"/>
    </location>
</feature>
<reference evidence="4" key="1">
    <citation type="submission" date="2007-06" db="EMBL/GenBank/DDBJ databases">
        <title>Complete sequence of Methanococcus aeolicus Nankai-3.</title>
        <authorList>
            <consortium name="US DOE Joint Genome Institute"/>
            <person name="Copeland A."/>
            <person name="Lucas S."/>
            <person name="Lapidus A."/>
            <person name="Barry K."/>
            <person name="Glavina del Rio T."/>
            <person name="Dalin E."/>
            <person name="Tice H."/>
            <person name="Pitluck S."/>
            <person name="Chain P."/>
            <person name="Malfatti S."/>
            <person name="Shin M."/>
            <person name="Vergez L."/>
            <person name="Schmutz J."/>
            <person name="Larimer F."/>
            <person name="Land M."/>
            <person name="Hauser L."/>
            <person name="Kyrpides N."/>
            <person name="Lykidis A."/>
            <person name="Sieprawska-Lupa M."/>
            <person name="Whitman W.B."/>
            <person name="Richardson P."/>
        </authorList>
    </citation>
    <scope>NUCLEOTIDE SEQUENCE [LARGE SCALE GENOMIC DNA]</scope>
    <source>
        <strain evidence="4">Nankai-3</strain>
    </source>
</reference>
<feature type="domain" description="Metalloprotease TldD/E C-terminal" evidence="2">
    <location>
        <begin position="211"/>
        <end position="415"/>
    </location>
</feature>
<gene>
    <name evidence="4" type="ordered locus">Maeo_1493</name>
</gene>
<sequence>MDYLIDKILKIGEKNNFEVDIYIEKTDGISADLDGDSLDCVDISKDFGIGVRVIKDKKVGFAFSSQENEKVIYKAMENLVFDSYTTLAQPEPKSKYPNPKGTYYKEILDLDENQLIEDLRAMKNILEENNITITGGGIGSSMAQTRIINSNGVDIEEKYTQYSASISGINENETAYDYLTKNNRFSVEELANNTVELLKLPKSTIQNYEGNIILNPRALNSLLGYTLKPSFNAESVQRNRSVLAGKLGEEIFGENINIIDDGTIDNALYSSKADDEGTPTKRTVLVENGVLKSYLYDIKRANIDNTESTGNGSRGSSSLPSVGSSNFIIEPVDKIENYNEYLIINTLIGCHTSNPITGDFSVEISNSYIVKDGEKIPLKKGMLSGNIFETFKTATPLDKVEQRGSLIAPPLLINGKIIVN</sequence>
<dbReference type="Gene3D" id="3.30.2290.10">
    <property type="entry name" value="PmbA/TldD superfamily"/>
    <property type="match status" value="1"/>
</dbReference>
<dbReference type="Proteomes" id="UP000001106">
    <property type="component" value="Chromosome"/>
</dbReference>
<dbReference type="OrthoDB" id="84520at2157"/>
<feature type="domain" description="Metalloprotease TldD/E central" evidence="3">
    <location>
        <begin position="106"/>
        <end position="197"/>
    </location>
</feature>
<dbReference type="GO" id="GO:0006508">
    <property type="term" value="P:proteolysis"/>
    <property type="evidence" value="ECO:0007669"/>
    <property type="project" value="InterPro"/>
</dbReference>
<dbReference type="GO" id="GO:0008237">
    <property type="term" value="F:metallopeptidase activity"/>
    <property type="evidence" value="ECO:0007669"/>
    <property type="project" value="InterPro"/>
</dbReference>
<dbReference type="InterPro" id="IPR035068">
    <property type="entry name" value="TldD/PmbA_N"/>
</dbReference>
<dbReference type="InterPro" id="IPR045569">
    <property type="entry name" value="Metalloprtase-TldD/E_C"/>
</dbReference>
<dbReference type="InterPro" id="IPR002510">
    <property type="entry name" value="Metalloprtase-TldD/E_N"/>
</dbReference>
<dbReference type="SUPFAM" id="SSF111283">
    <property type="entry name" value="Putative modulator of DNA gyrase, PmbA/TldD"/>
    <property type="match status" value="1"/>
</dbReference>
<dbReference type="RefSeq" id="WP_011974201.1">
    <property type="nucleotide sequence ID" value="NC_009635.1"/>
</dbReference>
<keyword evidence="5" id="KW-1185">Reference proteome</keyword>
<evidence type="ECO:0000313" key="5">
    <source>
        <dbReference type="Proteomes" id="UP000001106"/>
    </source>
</evidence>
<evidence type="ECO:0000259" key="1">
    <source>
        <dbReference type="Pfam" id="PF01523"/>
    </source>
</evidence>
<dbReference type="HOGENOM" id="CLU_026425_4_2_2"/>
<dbReference type="Pfam" id="PF01523">
    <property type="entry name" value="PmbA_TldD_1st"/>
    <property type="match status" value="1"/>
</dbReference>
<dbReference type="STRING" id="419665.Maeo_1493"/>
<dbReference type="InterPro" id="IPR045570">
    <property type="entry name" value="Metalloprtase-TldD/E_cen_dom"/>
</dbReference>
<dbReference type="PANTHER" id="PTHR43421">
    <property type="entry name" value="METALLOPROTEASE PMBA"/>
    <property type="match status" value="1"/>
</dbReference>
<dbReference type="eggNOG" id="arCOG00322">
    <property type="taxonomic scope" value="Archaea"/>
</dbReference>
<dbReference type="InterPro" id="IPR036059">
    <property type="entry name" value="TldD/PmbA_sf"/>
</dbReference>
<dbReference type="KEGG" id="mae:Maeo_1493"/>
<dbReference type="Pfam" id="PF19290">
    <property type="entry name" value="PmbA_TldD_2nd"/>
    <property type="match status" value="1"/>
</dbReference>
<proteinExistence type="predicted"/>
<dbReference type="EMBL" id="CP000743">
    <property type="protein sequence ID" value="ABR57069.1"/>
    <property type="molecule type" value="Genomic_DNA"/>
</dbReference>
<dbReference type="InterPro" id="IPR047657">
    <property type="entry name" value="PmbA"/>
</dbReference>
<dbReference type="PANTHER" id="PTHR43421:SF1">
    <property type="entry name" value="METALLOPROTEASE PMBA"/>
    <property type="match status" value="1"/>
</dbReference>
<organism evidence="4 5">
    <name type="scientific">Methanococcus aeolicus (strain ATCC BAA-1280 / DSM 17508 / OCM 812 / Nankai-3)</name>
    <dbReference type="NCBI Taxonomy" id="419665"/>
    <lineage>
        <taxon>Archaea</taxon>
        <taxon>Methanobacteriati</taxon>
        <taxon>Methanobacteriota</taxon>
        <taxon>Methanomada group</taxon>
        <taxon>Methanococci</taxon>
        <taxon>Methanococcales</taxon>
        <taxon>Methanococcaceae</taxon>
        <taxon>Methanococcus</taxon>
    </lineage>
</organism>
<evidence type="ECO:0000313" key="4">
    <source>
        <dbReference type="EMBL" id="ABR57069.1"/>
    </source>
</evidence>
<evidence type="ECO:0000259" key="2">
    <source>
        <dbReference type="Pfam" id="PF19289"/>
    </source>
</evidence>
<evidence type="ECO:0000259" key="3">
    <source>
        <dbReference type="Pfam" id="PF19290"/>
    </source>
</evidence>
<dbReference type="GeneID" id="5327089"/>
<name>A6UX47_META3</name>